<dbReference type="OrthoDB" id="5575144at2759"/>
<dbReference type="PANTHER" id="PTHR47659">
    <property type="entry name" value="ZN(II)2CYS6 TRANSCRIPTION FACTOR (EUROFUNG)-RELATED"/>
    <property type="match status" value="1"/>
</dbReference>
<keyword evidence="5" id="KW-0804">Transcription</keyword>
<evidence type="ECO:0000259" key="8">
    <source>
        <dbReference type="PROSITE" id="PS50048"/>
    </source>
</evidence>
<feature type="compositionally biased region" description="Low complexity" evidence="7">
    <location>
        <begin position="11"/>
        <end position="26"/>
    </location>
</feature>
<feature type="compositionally biased region" description="Pro residues" evidence="7">
    <location>
        <begin position="42"/>
        <end position="61"/>
    </location>
</feature>
<feature type="region of interest" description="Disordered" evidence="7">
    <location>
        <begin position="241"/>
        <end position="311"/>
    </location>
</feature>
<evidence type="ECO:0000256" key="3">
    <source>
        <dbReference type="ARBA" id="ARBA00023015"/>
    </source>
</evidence>
<feature type="region of interest" description="Disordered" evidence="7">
    <location>
        <begin position="1"/>
        <end position="61"/>
    </location>
</feature>
<feature type="compositionally biased region" description="Low complexity" evidence="7">
    <location>
        <begin position="251"/>
        <end position="275"/>
    </location>
</feature>
<dbReference type="GO" id="GO:0000981">
    <property type="term" value="F:DNA-binding transcription factor activity, RNA polymerase II-specific"/>
    <property type="evidence" value="ECO:0007669"/>
    <property type="project" value="InterPro"/>
</dbReference>
<dbReference type="GO" id="GO:0008270">
    <property type="term" value="F:zinc ion binding"/>
    <property type="evidence" value="ECO:0007669"/>
    <property type="project" value="InterPro"/>
</dbReference>
<evidence type="ECO:0000313" key="9">
    <source>
        <dbReference type="EMBL" id="OCB86607.1"/>
    </source>
</evidence>
<protein>
    <recommendedName>
        <fullName evidence="8">Zn(2)-C6 fungal-type domain-containing protein</fullName>
    </recommendedName>
</protein>
<keyword evidence="1" id="KW-0479">Metal-binding</keyword>
<evidence type="ECO:0000313" key="10">
    <source>
        <dbReference type="Proteomes" id="UP000757232"/>
    </source>
</evidence>
<dbReference type="GO" id="GO:0003677">
    <property type="term" value="F:DNA binding"/>
    <property type="evidence" value="ECO:0007669"/>
    <property type="project" value="UniProtKB-KW"/>
</dbReference>
<evidence type="ECO:0000256" key="1">
    <source>
        <dbReference type="ARBA" id="ARBA00022723"/>
    </source>
</evidence>
<keyword evidence="6" id="KW-0539">Nucleus</keyword>
<dbReference type="PROSITE" id="PS50048">
    <property type="entry name" value="ZN2_CY6_FUNGAL_2"/>
    <property type="match status" value="1"/>
</dbReference>
<organism evidence="9 10">
    <name type="scientific">Sanghuangporus baumii</name>
    <name type="common">Phellinus baumii</name>
    <dbReference type="NCBI Taxonomy" id="108892"/>
    <lineage>
        <taxon>Eukaryota</taxon>
        <taxon>Fungi</taxon>
        <taxon>Dikarya</taxon>
        <taxon>Basidiomycota</taxon>
        <taxon>Agaricomycotina</taxon>
        <taxon>Agaricomycetes</taxon>
        <taxon>Hymenochaetales</taxon>
        <taxon>Hymenochaetaceae</taxon>
        <taxon>Sanghuangporus</taxon>
    </lineage>
</organism>
<gene>
    <name evidence="9" type="ORF">A7U60_g6285</name>
</gene>
<keyword evidence="3" id="KW-0805">Transcription regulation</keyword>
<reference evidence="9" key="1">
    <citation type="submission" date="2016-06" db="EMBL/GenBank/DDBJ databases">
        <title>Draft Genome sequence of the fungus Inonotus baumii.</title>
        <authorList>
            <person name="Zhu H."/>
            <person name="Lin W."/>
        </authorList>
    </citation>
    <scope>NUCLEOTIDE SEQUENCE</scope>
    <source>
        <strain evidence="9">821</strain>
    </source>
</reference>
<feature type="domain" description="Zn(2)-C6 fungal-type" evidence="8">
    <location>
        <begin position="115"/>
        <end position="146"/>
    </location>
</feature>
<accession>A0A9Q5HV68</accession>
<feature type="region of interest" description="Disordered" evidence="7">
    <location>
        <begin position="156"/>
        <end position="178"/>
    </location>
</feature>
<sequence>MADTQDKGVNQPIVEQQQQAQQTQPPMYAFQQPSQYTVGYPPLYPYPPPPQDANGHPPDPNAAPGAYMMAFPPPPPGMIYAYPTPQGYTGVPFAAPGMPLPTALARPKRKQVKMACTNCAAACKRCDEGRPCERCCKYGISDTCVNGLRKERKKGLKRGPYKRKSKAAEETSYEGFTPEQSATGFYQPYFYPPPGFVAVGPDGQPVQGDPSGAQQGMQPQYYSLQPYPPFAFPHGAAGGYPIMPGQMLPPSTSSGTETDGESATAGAQPPTTTAASHNDGEGSVDDGQANNRKKRKSGTSASANGREEQATSQALDLVALSGRRIASFVSLSSASLSFVLGISNRLSTEFSLLYPWLARCLLTPRHLFCTW</sequence>
<dbReference type="InterPro" id="IPR001138">
    <property type="entry name" value="Zn2Cys6_DnaBD"/>
</dbReference>
<name>A0A9Q5HV68_SANBA</name>
<keyword evidence="2" id="KW-0862">Zinc</keyword>
<evidence type="ECO:0000256" key="2">
    <source>
        <dbReference type="ARBA" id="ARBA00022833"/>
    </source>
</evidence>
<proteinExistence type="predicted"/>
<comment type="caution">
    <text evidence="9">The sequence shown here is derived from an EMBL/GenBank/DDBJ whole genome shotgun (WGS) entry which is preliminary data.</text>
</comment>
<dbReference type="AlphaFoldDB" id="A0A9Q5HV68"/>
<dbReference type="EMBL" id="LNZH02000200">
    <property type="protein sequence ID" value="OCB86607.1"/>
    <property type="molecule type" value="Genomic_DNA"/>
</dbReference>
<dbReference type="Proteomes" id="UP000757232">
    <property type="component" value="Unassembled WGS sequence"/>
</dbReference>
<keyword evidence="10" id="KW-1185">Reference proteome</keyword>
<evidence type="ECO:0000256" key="4">
    <source>
        <dbReference type="ARBA" id="ARBA00023125"/>
    </source>
</evidence>
<dbReference type="InterPro" id="IPR050335">
    <property type="entry name" value="ERT1_acuK_gluconeogen_tf"/>
</dbReference>
<feature type="compositionally biased region" description="Basic residues" evidence="7">
    <location>
        <begin position="156"/>
        <end position="165"/>
    </location>
</feature>
<feature type="region of interest" description="Disordered" evidence="7">
    <location>
        <begin position="199"/>
        <end position="220"/>
    </location>
</feature>
<keyword evidence="4" id="KW-0238">DNA-binding</keyword>
<evidence type="ECO:0000256" key="5">
    <source>
        <dbReference type="ARBA" id="ARBA00023163"/>
    </source>
</evidence>
<evidence type="ECO:0000256" key="6">
    <source>
        <dbReference type="ARBA" id="ARBA00023242"/>
    </source>
</evidence>
<dbReference type="PANTHER" id="PTHR47659:SF7">
    <property type="entry name" value="FUNGAL TRANSCRIPTIONAL REGULATORY PROTEIN, N-TERMINAL DOMAIN-CONTAINING PROTEIN"/>
    <property type="match status" value="1"/>
</dbReference>
<evidence type="ECO:0000256" key="7">
    <source>
        <dbReference type="SAM" id="MobiDB-lite"/>
    </source>
</evidence>